<protein>
    <submittedName>
        <fullName evidence="11">Retrovirus-related Pol poly from transposon TNT 1-94</fullName>
    </submittedName>
</protein>
<dbReference type="EMBL" id="CACRXK020000230">
    <property type="protein sequence ID" value="CAB3979798.1"/>
    <property type="molecule type" value="Genomic_DNA"/>
</dbReference>
<accession>A0A7D9D8Q7</accession>
<dbReference type="GO" id="GO:0004519">
    <property type="term" value="F:endonuclease activity"/>
    <property type="evidence" value="ECO:0007669"/>
    <property type="project" value="UniProtKB-KW"/>
</dbReference>
<evidence type="ECO:0000256" key="3">
    <source>
        <dbReference type="ARBA" id="ARBA00022759"/>
    </source>
</evidence>
<evidence type="ECO:0000313" key="11">
    <source>
        <dbReference type="EMBL" id="CAB3979798.1"/>
    </source>
</evidence>
<name>A0A7D9D8Q7_PARCT</name>
<keyword evidence="5" id="KW-0460">Magnesium</keyword>
<keyword evidence="1" id="KW-0540">Nuclease</keyword>
<keyword evidence="8" id="KW-0808">Transferase</keyword>
<organism evidence="11 12">
    <name type="scientific">Paramuricea clavata</name>
    <name type="common">Red gorgonian</name>
    <name type="synonym">Violescent sea-whip</name>
    <dbReference type="NCBI Taxonomy" id="317549"/>
    <lineage>
        <taxon>Eukaryota</taxon>
        <taxon>Metazoa</taxon>
        <taxon>Cnidaria</taxon>
        <taxon>Anthozoa</taxon>
        <taxon>Octocorallia</taxon>
        <taxon>Malacalcyonacea</taxon>
        <taxon>Plexauridae</taxon>
        <taxon>Paramuricea</taxon>
    </lineage>
</organism>
<evidence type="ECO:0000313" key="12">
    <source>
        <dbReference type="Proteomes" id="UP001152795"/>
    </source>
</evidence>
<gene>
    <name evidence="11" type="ORF">PACLA_8A010126</name>
</gene>
<dbReference type="Gene3D" id="3.30.420.10">
    <property type="entry name" value="Ribonuclease H-like superfamily/Ribonuclease H"/>
    <property type="match status" value="1"/>
</dbReference>
<evidence type="ECO:0000256" key="5">
    <source>
        <dbReference type="ARBA" id="ARBA00022842"/>
    </source>
</evidence>
<proteinExistence type="predicted"/>
<comment type="caution">
    <text evidence="11">The sequence shown here is derived from an EMBL/GenBank/DDBJ whole genome shotgun (WGS) entry which is preliminary data.</text>
</comment>
<keyword evidence="7" id="KW-0695">RNA-directed DNA polymerase</keyword>
<dbReference type="SUPFAM" id="SSF53098">
    <property type="entry name" value="Ribonuclease H-like"/>
    <property type="match status" value="1"/>
</dbReference>
<evidence type="ECO:0000256" key="2">
    <source>
        <dbReference type="ARBA" id="ARBA00022723"/>
    </source>
</evidence>
<keyword evidence="8" id="KW-0239">DNA-directed DNA polymerase</keyword>
<feature type="domain" description="Retroviral polymerase SH3-like" evidence="10">
    <location>
        <begin position="49"/>
        <end position="81"/>
    </location>
</feature>
<keyword evidence="2" id="KW-0479">Metal-binding</keyword>
<keyword evidence="9" id="KW-0233">DNA recombination</keyword>
<dbReference type="InterPro" id="IPR057670">
    <property type="entry name" value="SH3_retrovirus"/>
</dbReference>
<keyword evidence="4" id="KW-0378">Hydrolase</keyword>
<dbReference type="OrthoDB" id="413361at2759"/>
<dbReference type="GO" id="GO:0006310">
    <property type="term" value="P:DNA recombination"/>
    <property type="evidence" value="ECO:0007669"/>
    <property type="project" value="UniProtKB-KW"/>
</dbReference>
<dbReference type="GO" id="GO:0016787">
    <property type="term" value="F:hydrolase activity"/>
    <property type="evidence" value="ECO:0007669"/>
    <property type="project" value="UniProtKB-KW"/>
</dbReference>
<dbReference type="GO" id="GO:0046872">
    <property type="term" value="F:metal ion binding"/>
    <property type="evidence" value="ECO:0007669"/>
    <property type="project" value="UniProtKB-KW"/>
</dbReference>
<dbReference type="Pfam" id="PF25597">
    <property type="entry name" value="SH3_retrovirus"/>
    <property type="match status" value="1"/>
</dbReference>
<reference evidence="11" key="1">
    <citation type="submission" date="2020-04" db="EMBL/GenBank/DDBJ databases">
        <authorList>
            <person name="Alioto T."/>
            <person name="Alioto T."/>
            <person name="Gomez Garrido J."/>
        </authorList>
    </citation>
    <scope>NUCLEOTIDE SEQUENCE</scope>
    <source>
        <strain evidence="11">A484AB</strain>
    </source>
</reference>
<evidence type="ECO:0000256" key="1">
    <source>
        <dbReference type="ARBA" id="ARBA00022722"/>
    </source>
</evidence>
<keyword evidence="6" id="KW-0229">DNA integration</keyword>
<evidence type="ECO:0000256" key="4">
    <source>
        <dbReference type="ARBA" id="ARBA00022801"/>
    </source>
</evidence>
<evidence type="ECO:0000259" key="10">
    <source>
        <dbReference type="Pfam" id="PF25597"/>
    </source>
</evidence>
<dbReference type="GO" id="GO:0003887">
    <property type="term" value="F:DNA-directed DNA polymerase activity"/>
    <property type="evidence" value="ECO:0007669"/>
    <property type="project" value="UniProtKB-KW"/>
</dbReference>
<dbReference type="PANTHER" id="PTHR42648:SF11">
    <property type="entry name" value="TRANSPOSON TY4-P GAG-POL POLYPROTEIN"/>
    <property type="match status" value="1"/>
</dbReference>
<dbReference type="InterPro" id="IPR036397">
    <property type="entry name" value="RNaseH_sf"/>
</dbReference>
<dbReference type="GO" id="GO:0003964">
    <property type="term" value="F:RNA-directed DNA polymerase activity"/>
    <property type="evidence" value="ECO:0007669"/>
    <property type="project" value="UniProtKB-KW"/>
</dbReference>
<evidence type="ECO:0000256" key="6">
    <source>
        <dbReference type="ARBA" id="ARBA00022908"/>
    </source>
</evidence>
<dbReference type="AlphaFoldDB" id="A0A7D9D8Q7"/>
<dbReference type="GO" id="GO:0015074">
    <property type="term" value="P:DNA integration"/>
    <property type="evidence" value="ECO:0007669"/>
    <property type="project" value="UniProtKB-KW"/>
</dbReference>
<keyword evidence="12" id="KW-1185">Reference proteome</keyword>
<keyword evidence="8" id="KW-0548">Nucleotidyltransferase</keyword>
<keyword evidence="3" id="KW-0255">Endonuclease</keyword>
<dbReference type="GO" id="GO:0003676">
    <property type="term" value="F:nucleic acid binding"/>
    <property type="evidence" value="ECO:0007669"/>
    <property type="project" value="InterPro"/>
</dbReference>
<evidence type="ECO:0000256" key="7">
    <source>
        <dbReference type="ARBA" id="ARBA00022918"/>
    </source>
</evidence>
<evidence type="ECO:0000256" key="9">
    <source>
        <dbReference type="ARBA" id="ARBA00023172"/>
    </source>
</evidence>
<dbReference type="InterPro" id="IPR039537">
    <property type="entry name" value="Retrotran_Ty1/copia-like"/>
</dbReference>
<sequence length="138" mass="15741">MPSEFWDEAVSTATYVQNRSPTTSLKGIIPFECLYNRKPDVSNLRVFGCIAFAHIPKHMRKKLEEISRKCVFVGYPEGTKASAADDKDADDQVAVEHVIPVPVRENRNQPVGETYKDTFMQEVQNLNLQRKKISSQIR</sequence>
<evidence type="ECO:0000256" key="8">
    <source>
        <dbReference type="ARBA" id="ARBA00022932"/>
    </source>
</evidence>
<dbReference type="PANTHER" id="PTHR42648">
    <property type="entry name" value="TRANSPOSASE, PUTATIVE-RELATED"/>
    <property type="match status" value="1"/>
</dbReference>
<dbReference type="Proteomes" id="UP001152795">
    <property type="component" value="Unassembled WGS sequence"/>
</dbReference>
<dbReference type="InterPro" id="IPR012337">
    <property type="entry name" value="RNaseH-like_sf"/>
</dbReference>